<evidence type="ECO:0000256" key="1">
    <source>
        <dbReference type="ARBA" id="ARBA00010587"/>
    </source>
</evidence>
<feature type="domain" description="Hemerythrin-like" evidence="4">
    <location>
        <begin position="12"/>
        <end position="131"/>
    </location>
</feature>
<dbReference type="CDD" id="cd12107">
    <property type="entry name" value="Hemerythrin"/>
    <property type="match status" value="1"/>
</dbReference>
<organism evidence="5 6">
    <name type="scientific">Clostridium algidicarnis DSM 15099</name>
    <dbReference type="NCBI Taxonomy" id="1121295"/>
    <lineage>
        <taxon>Bacteria</taxon>
        <taxon>Bacillati</taxon>
        <taxon>Bacillota</taxon>
        <taxon>Clostridia</taxon>
        <taxon>Eubacteriales</taxon>
        <taxon>Clostridiaceae</taxon>
        <taxon>Clostridium</taxon>
    </lineage>
</organism>
<dbReference type="InterPro" id="IPR012312">
    <property type="entry name" value="Hemerythrin-like"/>
</dbReference>
<evidence type="ECO:0000313" key="6">
    <source>
        <dbReference type="Proteomes" id="UP000239863"/>
    </source>
</evidence>
<dbReference type="NCBIfam" id="NF033749">
    <property type="entry name" value="bact_hemeryth"/>
    <property type="match status" value="1"/>
</dbReference>
<name>A0A2S6FWF8_9CLOT</name>
<dbReference type="Pfam" id="PF01814">
    <property type="entry name" value="Hemerythrin"/>
    <property type="match status" value="1"/>
</dbReference>
<dbReference type="OrthoDB" id="9797092at2"/>
<dbReference type="PANTHER" id="PTHR37164">
    <property type="entry name" value="BACTERIOHEMERYTHRIN"/>
    <property type="match status" value="1"/>
</dbReference>
<comment type="similarity">
    <text evidence="1">Belongs to the hemerythrin family.</text>
</comment>
<gene>
    <name evidence="5" type="ORF">BD821_11219</name>
</gene>
<proteinExistence type="inferred from homology"/>
<protein>
    <submittedName>
        <fullName evidence="5">Hemerythrin</fullName>
    </submittedName>
</protein>
<dbReference type="GO" id="GO:0046872">
    <property type="term" value="F:metal ion binding"/>
    <property type="evidence" value="ECO:0007669"/>
    <property type="project" value="UniProtKB-KW"/>
</dbReference>
<reference evidence="5 6" key="1">
    <citation type="submission" date="2018-02" db="EMBL/GenBank/DDBJ databases">
        <title>Genomic Encyclopedia of Archaeal and Bacterial Type Strains, Phase II (KMG-II): from individual species to whole genera.</title>
        <authorList>
            <person name="Goeker M."/>
        </authorList>
    </citation>
    <scope>NUCLEOTIDE SEQUENCE [LARGE SCALE GENOMIC DNA]</scope>
    <source>
        <strain evidence="5 6">DSM 15099</strain>
    </source>
</reference>
<dbReference type="InterPro" id="IPR035938">
    <property type="entry name" value="Hemerythrin-like_sf"/>
</dbReference>
<dbReference type="EMBL" id="PTIS01000012">
    <property type="protein sequence ID" value="PPK47878.1"/>
    <property type="molecule type" value="Genomic_DNA"/>
</dbReference>
<comment type="caution">
    <text evidence="5">The sequence shown here is derived from an EMBL/GenBank/DDBJ whole genome shotgun (WGS) entry which is preliminary data.</text>
</comment>
<keyword evidence="2" id="KW-0479">Metal-binding</keyword>
<dbReference type="Gene3D" id="1.20.120.50">
    <property type="entry name" value="Hemerythrin-like"/>
    <property type="match status" value="1"/>
</dbReference>
<dbReference type="InterPro" id="IPR050669">
    <property type="entry name" value="Hemerythrin"/>
</dbReference>
<dbReference type="STRING" id="37659.GCA_000703125_00253"/>
<accession>A0A2S6FWF8</accession>
<dbReference type="SUPFAM" id="SSF47188">
    <property type="entry name" value="Hemerythrin-like"/>
    <property type="match status" value="1"/>
</dbReference>
<evidence type="ECO:0000259" key="4">
    <source>
        <dbReference type="Pfam" id="PF01814"/>
    </source>
</evidence>
<dbReference type="AlphaFoldDB" id="A0A2S6FWF8"/>
<dbReference type="PROSITE" id="PS00550">
    <property type="entry name" value="HEMERYTHRINS"/>
    <property type="match status" value="1"/>
</dbReference>
<keyword evidence="3" id="KW-0408">Iron</keyword>
<sequence length="139" mass="16673">MFLWKESYSVNISDIDNQHKELFKIANRLSDCLKEYDVITDQYDEVKQIFNELTNYTIYHFQFEEELMINNGYENIAVHKAQHDTFINKIKSLEFNEDIYINQKRSMLEALSFLLDWISNHILITDMKYKSFLNGKGII</sequence>
<evidence type="ECO:0000313" key="5">
    <source>
        <dbReference type="EMBL" id="PPK47878.1"/>
    </source>
</evidence>
<dbReference type="RefSeq" id="WP_104410184.1">
    <property type="nucleotide sequence ID" value="NZ_PTIS01000012.1"/>
</dbReference>
<dbReference type="Proteomes" id="UP000239863">
    <property type="component" value="Unassembled WGS sequence"/>
</dbReference>
<dbReference type="InterPro" id="IPR016131">
    <property type="entry name" value="Haemerythrin_Fe_BS"/>
</dbReference>
<dbReference type="PANTHER" id="PTHR37164:SF1">
    <property type="entry name" value="BACTERIOHEMERYTHRIN"/>
    <property type="match status" value="1"/>
</dbReference>
<dbReference type="NCBIfam" id="TIGR02481">
    <property type="entry name" value="hemeryth_dom"/>
    <property type="match status" value="1"/>
</dbReference>
<evidence type="ECO:0000256" key="2">
    <source>
        <dbReference type="ARBA" id="ARBA00022723"/>
    </source>
</evidence>
<evidence type="ECO:0000256" key="3">
    <source>
        <dbReference type="ARBA" id="ARBA00023004"/>
    </source>
</evidence>
<dbReference type="InterPro" id="IPR012827">
    <property type="entry name" value="Hemerythrin_metal-bd"/>
</dbReference>